<dbReference type="InterPro" id="IPR050523">
    <property type="entry name" value="AKR_Detox_Biosynth"/>
</dbReference>
<dbReference type="SUPFAM" id="SSF51430">
    <property type="entry name" value="NAD(P)-linked oxidoreductase"/>
    <property type="match status" value="1"/>
</dbReference>
<feature type="domain" description="NADP-dependent oxidoreductase" evidence="1">
    <location>
        <begin position="17"/>
        <end position="298"/>
    </location>
</feature>
<accession>A0AAE9XE17</accession>
<dbReference type="Gene3D" id="3.20.20.100">
    <property type="entry name" value="NADP-dependent oxidoreductase domain"/>
    <property type="match status" value="1"/>
</dbReference>
<dbReference type="Proteomes" id="UP001179600">
    <property type="component" value="Chromosome"/>
</dbReference>
<dbReference type="GO" id="GO:0016491">
    <property type="term" value="F:oxidoreductase activity"/>
    <property type="evidence" value="ECO:0007669"/>
    <property type="project" value="InterPro"/>
</dbReference>
<dbReference type="PANTHER" id="PTHR43364:SF1">
    <property type="entry name" value="OXIDOREDUCTASE YDHF"/>
    <property type="match status" value="1"/>
</dbReference>
<dbReference type="EMBL" id="CP116507">
    <property type="protein sequence ID" value="WCG22408.1"/>
    <property type="molecule type" value="Genomic_DNA"/>
</dbReference>
<dbReference type="InterPro" id="IPR036812">
    <property type="entry name" value="NAD(P)_OxRdtase_dom_sf"/>
</dbReference>
<dbReference type="PANTHER" id="PTHR43364">
    <property type="entry name" value="NADH-SPECIFIC METHYLGLYOXAL REDUCTASE-RELATED"/>
    <property type="match status" value="1"/>
</dbReference>
<gene>
    <name evidence="2" type="ORF">PML95_08400</name>
</gene>
<dbReference type="InterPro" id="IPR023210">
    <property type="entry name" value="NADP_OxRdtase_dom"/>
</dbReference>
<organism evidence="2 3">
    <name type="scientific">Vagococcus lutrae</name>
    <dbReference type="NCBI Taxonomy" id="81947"/>
    <lineage>
        <taxon>Bacteria</taxon>
        <taxon>Bacillati</taxon>
        <taxon>Bacillota</taxon>
        <taxon>Bacilli</taxon>
        <taxon>Lactobacillales</taxon>
        <taxon>Enterococcaceae</taxon>
        <taxon>Vagococcus</taxon>
    </lineage>
</organism>
<protein>
    <submittedName>
        <fullName evidence="2">Aldo/keto reductase</fullName>
    </submittedName>
</protein>
<dbReference type="PRINTS" id="PR00069">
    <property type="entry name" value="ALDKETRDTASE"/>
</dbReference>
<evidence type="ECO:0000259" key="1">
    <source>
        <dbReference type="Pfam" id="PF00248"/>
    </source>
</evidence>
<dbReference type="RefSeq" id="WP_272163236.1">
    <property type="nucleotide sequence ID" value="NZ_CP116507.1"/>
</dbReference>
<evidence type="ECO:0000313" key="2">
    <source>
        <dbReference type="EMBL" id="WCG22408.1"/>
    </source>
</evidence>
<dbReference type="AlphaFoldDB" id="A0AAE9XE17"/>
<name>A0AAE9XE17_9ENTE</name>
<evidence type="ECO:0000313" key="3">
    <source>
        <dbReference type="Proteomes" id="UP001179600"/>
    </source>
</evidence>
<reference evidence="2" key="1">
    <citation type="submission" date="2023-01" db="EMBL/GenBank/DDBJ databases">
        <title>Oxazolidinone resistance genes in florfenicol resistant enterococci from beef cattle and veal calves at slaughter.</title>
        <authorList>
            <person name="Biggel M."/>
        </authorList>
    </citation>
    <scope>NUCLEOTIDE SEQUENCE</scope>
    <source>
        <strain evidence="2">K204-1</strain>
    </source>
</reference>
<proteinExistence type="predicted"/>
<dbReference type="Pfam" id="PF00248">
    <property type="entry name" value="Aldo_ket_red"/>
    <property type="match status" value="1"/>
</dbReference>
<dbReference type="GO" id="GO:0005829">
    <property type="term" value="C:cytosol"/>
    <property type="evidence" value="ECO:0007669"/>
    <property type="project" value="TreeGrafter"/>
</dbReference>
<dbReference type="InterPro" id="IPR020471">
    <property type="entry name" value="AKR"/>
</dbReference>
<sequence length="307" mass="34592">MNYIEIGGEATLRASQIGVGCMRFNRLTMTEAVDYLNHTQQLGINFFDHADIYGKGSCETLFGRALKQTSIEREQLIIQSKCGIQPGFYDSSKAHILASVDQILHRLGVDYLDILALHRPDALIEPEEVAEAFELLRESGKVKFFGVSNFHPLQIELLKQVLPSDMPLVVNQLQFGLMANHMVAEGIHVNRHEAESINRDGYALDYARLHQMTVQAWSPYQHMTEGLFIDQPEFPEINALLSELADKYQTTKTGIVTAWNQRHPANIQTLAGTMTKERLTEIANSSHIVLSRADWYALYQASGHVLP</sequence>